<evidence type="ECO:0000256" key="5">
    <source>
        <dbReference type="ARBA" id="ARBA00023237"/>
    </source>
</evidence>
<name>A0A9X3F6C3_9BACT</name>
<feature type="domain" description="SusD-like N-terminal" evidence="8">
    <location>
        <begin position="85"/>
        <end position="199"/>
    </location>
</feature>
<dbReference type="EMBL" id="JAPOHD010000027">
    <property type="protein sequence ID" value="MCY1721399.1"/>
    <property type="molecule type" value="Genomic_DNA"/>
</dbReference>
<proteinExistence type="inferred from homology"/>
<dbReference type="RefSeq" id="WP_343333729.1">
    <property type="nucleotide sequence ID" value="NZ_JAPOHD010000027.1"/>
</dbReference>
<keyword evidence="10" id="KW-1185">Reference proteome</keyword>
<organism evidence="9 10">
    <name type="scientific">Draconibacterium aestuarii</name>
    <dbReference type="NCBI Taxonomy" id="2998507"/>
    <lineage>
        <taxon>Bacteria</taxon>
        <taxon>Pseudomonadati</taxon>
        <taxon>Bacteroidota</taxon>
        <taxon>Bacteroidia</taxon>
        <taxon>Marinilabiliales</taxon>
        <taxon>Prolixibacteraceae</taxon>
        <taxon>Draconibacterium</taxon>
    </lineage>
</organism>
<feature type="chain" id="PRO_5040760583" evidence="6">
    <location>
        <begin position="22"/>
        <end position="526"/>
    </location>
</feature>
<accession>A0A9X3F6C3</accession>
<protein>
    <submittedName>
        <fullName evidence="9">RagB/SusD family nutrient uptake outer membrane protein</fullName>
    </submittedName>
</protein>
<dbReference type="SUPFAM" id="SSF48452">
    <property type="entry name" value="TPR-like"/>
    <property type="match status" value="1"/>
</dbReference>
<dbReference type="Proteomes" id="UP001145087">
    <property type="component" value="Unassembled WGS sequence"/>
</dbReference>
<evidence type="ECO:0000256" key="6">
    <source>
        <dbReference type="SAM" id="SignalP"/>
    </source>
</evidence>
<evidence type="ECO:0000259" key="7">
    <source>
        <dbReference type="Pfam" id="PF07980"/>
    </source>
</evidence>
<evidence type="ECO:0000256" key="3">
    <source>
        <dbReference type="ARBA" id="ARBA00022729"/>
    </source>
</evidence>
<feature type="domain" description="RagB/SusD" evidence="7">
    <location>
        <begin position="381"/>
        <end position="526"/>
    </location>
</feature>
<evidence type="ECO:0000256" key="1">
    <source>
        <dbReference type="ARBA" id="ARBA00004442"/>
    </source>
</evidence>
<evidence type="ECO:0000313" key="9">
    <source>
        <dbReference type="EMBL" id="MCY1721399.1"/>
    </source>
</evidence>
<feature type="signal peptide" evidence="6">
    <location>
        <begin position="1"/>
        <end position="21"/>
    </location>
</feature>
<dbReference type="Gene3D" id="1.25.40.390">
    <property type="match status" value="1"/>
</dbReference>
<keyword evidence="3 6" id="KW-0732">Signal</keyword>
<gene>
    <name evidence="9" type="ORF">OU798_13670</name>
</gene>
<evidence type="ECO:0000256" key="2">
    <source>
        <dbReference type="ARBA" id="ARBA00006275"/>
    </source>
</evidence>
<dbReference type="GO" id="GO:0009279">
    <property type="term" value="C:cell outer membrane"/>
    <property type="evidence" value="ECO:0007669"/>
    <property type="project" value="UniProtKB-SubCell"/>
</dbReference>
<dbReference type="AlphaFoldDB" id="A0A9X3F6C3"/>
<dbReference type="InterPro" id="IPR033985">
    <property type="entry name" value="SusD-like_N"/>
</dbReference>
<reference evidence="9" key="1">
    <citation type="submission" date="2022-11" db="EMBL/GenBank/DDBJ databases">
        <title>Marilongibacter aestuarii gen. nov., sp. nov., isolated from tidal flat sediment.</title>
        <authorList>
            <person name="Jiayan W."/>
        </authorList>
    </citation>
    <scope>NUCLEOTIDE SEQUENCE</scope>
    <source>
        <strain evidence="9">Z1-6</strain>
    </source>
</reference>
<dbReference type="Pfam" id="PF07980">
    <property type="entry name" value="SusD_RagB"/>
    <property type="match status" value="1"/>
</dbReference>
<dbReference type="InterPro" id="IPR012944">
    <property type="entry name" value="SusD_RagB_dom"/>
</dbReference>
<dbReference type="PROSITE" id="PS51257">
    <property type="entry name" value="PROKAR_LIPOPROTEIN"/>
    <property type="match status" value="1"/>
</dbReference>
<comment type="caution">
    <text evidence="9">The sequence shown here is derived from an EMBL/GenBank/DDBJ whole genome shotgun (WGS) entry which is preliminary data.</text>
</comment>
<dbReference type="InterPro" id="IPR011990">
    <property type="entry name" value="TPR-like_helical_dom_sf"/>
</dbReference>
<keyword evidence="4" id="KW-0472">Membrane</keyword>
<keyword evidence="5" id="KW-0998">Cell outer membrane</keyword>
<comment type="similarity">
    <text evidence="2">Belongs to the SusD family.</text>
</comment>
<evidence type="ECO:0000259" key="8">
    <source>
        <dbReference type="Pfam" id="PF14322"/>
    </source>
</evidence>
<comment type="subcellular location">
    <subcellularLocation>
        <location evidence="1">Cell outer membrane</location>
    </subcellularLocation>
</comment>
<evidence type="ECO:0000313" key="10">
    <source>
        <dbReference type="Proteomes" id="UP001145087"/>
    </source>
</evidence>
<evidence type="ECO:0000256" key="4">
    <source>
        <dbReference type="ARBA" id="ARBA00023136"/>
    </source>
</evidence>
<sequence length="526" mass="60193">MKKIILIFISLAILAACNDFLTEEPGSEMRAEEFFTSSAHAYDAVNILYRRGCTNFYSAGIFSGSRAMLGSYMTGLFDNEYKGQEVHVQHSQNLTLNGHNLSGYFDGIWDECYDAISKANLAITNIPNTPGLTDIEKNNLIAQAKFFRAFNYFHLIKYFGDVPLILEAYSSLENMYVQRTATKLVYDQIIVDLLFAMDQGGLNDLPMPKNEFRVSKGSVEILLSDVYLNMSGHPVQMNKYKEAANVARMAINSKNHKLIAHHGHSLETSAYNAMRISDVEDEYMYSVEYDANIETNNAQPRICYPTEAISWGIFKSSVTNNAFKPSKQLLWIYNTEKDLRIQEKQFFHSSLSYTQDGVEITKEFETAPYLWHDDEALFITGKTNKDMVVYRYAELLLIAAEAIAQTEGVTPEAIEYLADVRARGYWNTDRSEILAELTGLSVNNFIQEIWKERLREFPLEYKIWSDIQRTRKFPVTSEETKGEITFVDAIGHTTIWGKTIEKKHLLFPISENEIQRNPNLIQNIGY</sequence>
<dbReference type="Pfam" id="PF14322">
    <property type="entry name" value="SusD-like_3"/>
    <property type="match status" value="1"/>
</dbReference>